<feature type="domain" description="UVR" evidence="1">
    <location>
        <begin position="138"/>
        <end position="173"/>
    </location>
</feature>
<dbReference type="PANTHER" id="PTHR38430">
    <property type="entry name" value="PROTEIN-ARGININE KINASE ACTIVATOR PROTEIN"/>
    <property type="match status" value="1"/>
</dbReference>
<dbReference type="InterPro" id="IPR025542">
    <property type="entry name" value="YacH"/>
</dbReference>
<dbReference type="GO" id="GO:1990170">
    <property type="term" value="P:stress response to cadmium ion"/>
    <property type="evidence" value="ECO:0007669"/>
    <property type="project" value="TreeGrafter"/>
</dbReference>
<keyword evidence="3" id="KW-1185">Reference proteome</keyword>
<dbReference type="GO" id="GO:0046870">
    <property type="term" value="F:cadmium ion binding"/>
    <property type="evidence" value="ECO:0007669"/>
    <property type="project" value="TreeGrafter"/>
</dbReference>
<proteinExistence type="predicted"/>
<dbReference type="GO" id="GO:1990169">
    <property type="term" value="P:stress response to copper ion"/>
    <property type="evidence" value="ECO:0007669"/>
    <property type="project" value="TreeGrafter"/>
</dbReference>
<protein>
    <recommendedName>
        <fullName evidence="1">UVR domain-containing protein</fullName>
    </recommendedName>
</protein>
<sequence length="187" mass="21477">MNCDNCKERPASVIFTQESMSGTTERHLCEKCAFQSQMFHFDPNQEPLSIQQFLSHWFGVNDSAQPFQQSRDSMPEGPTCPDCQLSFRKFLDIGKFGCPTCYDTFRERLPRIFSKLHNGHTTHVGKIPVSFNELFAVKKKIDEIRLKMQEAIDEERFEDAAALRDEAKALKHRLAECSDGGEEHDVN</sequence>
<dbReference type="PIRSF" id="PIRSF015034">
    <property type="entry name" value="YacH"/>
    <property type="match status" value="1"/>
</dbReference>
<dbReference type="EMBL" id="BJYL01000023">
    <property type="protein sequence ID" value="GEN83521.1"/>
    <property type="molecule type" value="Genomic_DNA"/>
</dbReference>
<dbReference type="InterPro" id="IPR001943">
    <property type="entry name" value="UVR_dom"/>
</dbReference>
<dbReference type="GO" id="GO:0005507">
    <property type="term" value="F:copper ion binding"/>
    <property type="evidence" value="ECO:0007669"/>
    <property type="project" value="TreeGrafter"/>
</dbReference>
<evidence type="ECO:0000313" key="3">
    <source>
        <dbReference type="Proteomes" id="UP000321901"/>
    </source>
</evidence>
<organism evidence="2 3">
    <name type="scientific">Sporosarcina luteola</name>
    <dbReference type="NCBI Taxonomy" id="582850"/>
    <lineage>
        <taxon>Bacteria</taxon>
        <taxon>Bacillati</taxon>
        <taxon>Bacillota</taxon>
        <taxon>Bacilli</taxon>
        <taxon>Bacillales</taxon>
        <taxon>Caryophanaceae</taxon>
        <taxon>Sporosarcina</taxon>
    </lineage>
</organism>
<dbReference type="AlphaFoldDB" id="A0A511Z7U5"/>
<dbReference type="PROSITE" id="PS50151">
    <property type="entry name" value="UVR"/>
    <property type="match status" value="1"/>
</dbReference>
<dbReference type="PANTHER" id="PTHR38430:SF1">
    <property type="entry name" value="PROTEIN-ARGININE KINASE ACTIVATOR PROTEIN"/>
    <property type="match status" value="1"/>
</dbReference>
<dbReference type="OrthoDB" id="9788704at2"/>
<name>A0A511Z7U5_9BACL</name>
<reference evidence="2 3" key="1">
    <citation type="submission" date="2019-07" db="EMBL/GenBank/DDBJ databases">
        <title>Whole genome shotgun sequence of Sporosarcina luteola NBRC 105378.</title>
        <authorList>
            <person name="Hosoyama A."/>
            <person name="Uohara A."/>
            <person name="Ohji S."/>
            <person name="Ichikawa N."/>
        </authorList>
    </citation>
    <scope>NUCLEOTIDE SEQUENCE [LARGE SCALE GENOMIC DNA]</scope>
    <source>
        <strain evidence="2 3">NBRC 105378</strain>
    </source>
</reference>
<dbReference type="RefSeq" id="WP_147057520.1">
    <property type="nucleotide sequence ID" value="NZ_BJYL01000023.1"/>
</dbReference>
<dbReference type="Pfam" id="PF02151">
    <property type="entry name" value="UVR"/>
    <property type="match status" value="1"/>
</dbReference>
<dbReference type="Gene3D" id="4.10.860.10">
    <property type="entry name" value="UVR domain"/>
    <property type="match status" value="1"/>
</dbReference>
<dbReference type="GO" id="GO:0050897">
    <property type="term" value="F:cobalt ion binding"/>
    <property type="evidence" value="ECO:0007669"/>
    <property type="project" value="TreeGrafter"/>
</dbReference>
<dbReference type="InterPro" id="IPR036876">
    <property type="entry name" value="UVR_dom_sf"/>
</dbReference>
<dbReference type="SUPFAM" id="SSF46600">
    <property type="entry name" value="C-terminal UvrC-binding domain of UvrB"/>
    <property type="match status" value="1"/>
</dbReference>
<dbReference type="GO" id="GO:0008270">
    <property type="term" value="F:zinc ion binding"/>
    <property type="evidence" value="ECO:0007669"/>
    <property type="project" value="TreeGrafter"/>
</dbReference>
<evidence type="ECO:0000313" key="2">
    <source>
        <dbReference type="EMBL" id="GEN83521.1"/>
    </source>
</evidence>
<gene>
    <name evidence="2" type="ORF">SLU01_18330</name>
</gene>
<accession>A0A511Z7U5</accession>
<comment type="caution">
    <text evidence="2">The sequence shown here is derived from an EMBL/GenBank/DDBJ whole genome shotgun (WGS) entry which is preliminary data.</text>
</comment>
<dbReference type="Proteomes" id="UP000321901">
    <property type="component" value="Unassembled WGS sequence"/>
</dbReference>
<evidence type="ECO:0000259" key="1">
    <source>
        <dbReference type="PROSITE" id="PS50151"/>
    </source>
</evidence>